<protein>
    <submittedName>
        <fullName evidence="1">Phenol degradation protein</fullName>
    </submittedName>
</protein>
<evidence type="ECO:0000313" key="1">
    <source>
        <dbReference type="EMBL" id="GHC56912.1"/>
    </source>
</evidence>
<dbReference type="AlphaFoldDB" id="A0A8H9ILM5"/>
<name>A0A8H9ILM5_9BURK</name>
<dbReference type="InterPro" id="IPR025737">
    <property type="entry name" value="FApF"/>
</dbReference>
<gene>
    <name evidence="1" type="primary">mphX</name>
    <name evidence="1" type="ORF">GCM10010096_32370</name>
</gene>
<accession>A0A8H9ILM5</accession>
<reference evidence="2" key="1">
    <citation type="journal article" date="2019" name="Int. J. Syst. Evol. Microbiol.">
        <title>The Global Catalogue of Microorganisms (GCM) 10K type strain sequencing project: providing services to taxonomists for standard genome sequencing and annotation.</title>
        <authorList>
            <consortium name="The Broad Institute Genomics Platform"/>
            <consortium name="The Broad Institute Genome Sequencing Center for Infectious Disease"/>
            <person name="Wu L."/>
            <person name="Ma J."/>
        </authorList>
    </citation>
    <scope>NUCLEOTIDE SEQUENCE [LARGE SCALE GENOMIC DNA]</scope>
    <source>
        <strain evidence="2">KCTC 42083</strain>
    </source>
</reference>
<keyword evidence="2" id="KW-1185">Reference proteome</keyword>
<sequence>MGDINKKIAAVVLGAGALGAGPAYAIEGNGLPIYPDGLENFMSGALPPPGVHLLMYGGAMRYDSVRDKNGDKLPIPDFKVDVAMVAPRLVWVTDQQVFGGQLAFHALAPLLTVKAQAAGQSQRRSGLGDVVFGPALGFHPSEKMHYVLGVDFVAPTGRYKVTDSANLGRNYWAIQPAAAFSYMQPSGINLDLKMMVDFNFRNSDTETRTGKAIHADYAVGWGFGNGLVLGVGGYAYQQIESDRGPMAGDSKARAFAIGPSLRYANDKGLLITAKYQQDLGVRGRPEGKQFFVKVAVPF</sequence>
<dbReference type="EMBL" id="BMZN01000005">
    <property type="protein sequence ID" value="GHC56912.1"/>
    <property type="molecule type" value="Genomic_DNA"/>
</dbReference>
<organism evidence="1 2">
    <name type="scientific">Alcaligenes pakistanensis</name>
    <dbReference type="NCBI Taxonomy" id="1482717"/>
    <lineage>
        <taxon>Bacteria</taxon>
        <taxon>Pseudomonadati</taxon>
        <taxon>Pseudomonadota</taxon>
        <taxon>Betaproteobacteria</taxon>
        <taxon>Burkholderiales</taxon>
        <taxon>Alcaligenaceae</taxon>
        <taxon>Alcaligenes</taxon>
    </lineage>
</organism>
<evidence type="ECO:0000313" key="2">
    <source>
        <dbReference type="Proteomes" id="UP000608923"/>
    </source>
</evidence>
<dbReference type="Pfam" id="PF13557">
    <property type="entry name" value="Phenol_MetA_deg"/>
    <property type="match status" value="1"/>
</dbReference>
<proteinExistence type="predicted"/>
<comment type="caution">
    <text evidence="1">The sequence shown here is derived from an EMBL/GenBank/DDBJ whole genome shotgun (WGS) entry which is preliminary data.</text>
</comment>
<dbReference type="Proteomes" id="UP000608923">
    <property type="component" value="Unassembled WGS sequence"/>
</dbReference>